<dbReference type="Pfam" id="PF00583">
    <property type="entry name" value="Acetyltransf_1"/>
    <property type="match status" value="1"/>
</dbReference>
<accession>A0A2W5NAR5</accession>
<sequence>MAGRRRIVEEVNRAKGAGGGRDESMEIREARAADAPHLVRFINMAADDLPLHFWRGAVGPDGDPWALGRERAARETGSFSYRNAWLAEVDGAVAACLLGYAAEDPGPIDPDTPPIFVPLLELEALAPGSWYLNVLATDEAFRGRGLGRALLARAEAIARAAGHDRVSLIAADTHRDALRLYAAKGYREIARRPVVKDDWEVDASEWILFIKSLGAA</sequence>
<dbReference type="PANTHER" id="PTHR43877">
    <property type="entry name" value="AMINOALKYLPHOSPHONATE N-ACETYLTRANSFERASE-RELATED-RELATED"/>
    <property type="match status" value="1"/>
</dbReference>
<dbReference type="PROSITE" id="PS51186">
    <property type="entry name" value="GNAT"/>
    <property type="match status" value="1"/>
</dbReference>
<dbReference type="InterPro" id="IPR016181">
    <property type="entry name" value="Acyl_CoA_acyltransferase"/>
</dbReference>
<reference evidence="4 5" key="1">
    <citation type="submission" date="2017-08" db="EMBL/GenBank/DDBJ databases">
        <title>Infants hospitalized years apart are colonized by the same room-sourced microbial strains.</title>
        <authorList>
            <person name="Brooks B."/>
            <person name="Olm M.R."/>
            <person name="Firek B.A."/>
            <person name="Baker R."/>
            <person name="Thomas B.C."/>
            <person name="Morowitz M.J."/>
            <person name="Banfield J.F."/>
        </authorList>
    </citation>
    <scope>NUCLEOTIDE SEQUENCE [LARGE SCALE GENOMIC DNA]</scope>
    <source>
        <strain evidence="4">S2_005_002_R2_34</strain>
    </source>
</reference>
<evidence type="ECO:0000256" key="2">
    <source>
        <dbReference type="ARBA" id="ARBA00023315"/>
    </source>
</evidence>
<dbReference type="GO" id="GO:0016747">
    <property type="term" value="F:acyltransferase activity, transferring groups other than amino-acyl groups"/>
    <property type="evidence" value="ECO:0007669"/>
    <property type="project" value="InterPro"/>
</dbReference>
<name>A0A2W5NAR5_RHOSU</name>
<evidence type="ECO:0000313" key="4">
    <source>
        <dbReference type="EMBL" id="PZQ50134.1"/>
    </source>
</evidence>
<dbReference type="Gene3D" id="3.40.630.30">
    <property type="match status" value="1"/>
</dbReference>
<keyword evidence="1 4" id="KW-0808">Transferase</keyword>
<keyword evidence="2" id="KW-0012">Acyltransferase</keyword>
<dbReference type="InterPro" id="IPR050832">
    <property type="entry name" value="Bact_Acetyltransf"/>
</dbReference>
<dbReference type="PANTHER" id="PTHR43877:SF2">
    <property type="entry name" value="AMINOALKYLPHOSPHONATE N-ACETYLTRANSFERASE-RELATED"/>
    <property type="match status" value="1"/>
</dbReference>
<evidence type="ECO:0000259" key="3">
    <source>
        <dbReference type="PROSITE" id="PS51186"/>
    </source>
</evidence>
<dbReference type="AlphaFoldDB" id="A0A2W5NAR5"/>
<organism evidence="4 5">
    <name type="scientific">Rhodovulum sulfidophilum</name>
    <name type="common">Rhodobacter sulfidophilus</name>
    <dbReference type="NCBI Taxonomy" id="35806"/>
    <lineage>
        <taxon>Bacteria</taxon>
        <taxon>Pseudomonadati</taxon>
        <taxon>Pseudomonadota</taxon>
        <taxon>Alphaproteobacteria</taxon>
        <taxon>Rhodobacterales</taxon>
        <taxon>Paracoccaceae</taxon>
        <taxon>Rhodovulum</taxon>
    </lineage>
</organism>
<dbReference type="Proteomes" id="UP000249185">
    <property type="component" value="Unassembled WGS sequence"/>
</dbReference>
<protein>
    <submittedName>
        <fullName evidence="4">GNAT family N-acetyltransferase</fullName>
    </submittedName>
</protein>
<evidence type="ECO:0000256" key="1">
    <source>
        <dbReference type="ARBA" id="ARBA00022679"/>
    </source>
</evidence>
<dbReference type="InterPro" id="IPR000182">
    <property type="entry name" value="GNAT_dom"/>
</dbReference>
<comment type="caution">
    <text evidence="4">The sequence shown here is derived from an EMBL/GenBank/DDBJ whole genome shotgun (WGS) entry which is preliminary data.</text>
</comment>
<dbReference type="SUPFAM" id="SSF55729">
    <property type="entry name" value="Acyl-CoA N-acyltransferases (Nat)"/>
    <property type="match status" value="1"/>
</dbReference>
<feature type="domain" description="N-acetyltransferase" evidence="3">
    <location>
        <begin position="25"/>
        <end position="211"/>
    </location>
</feature>
<dbReference type="CDD" id="cd04301">
    <property type="entry name" value="NAT_SF"/>
    <property type="match status" value="1"/>
</dbReference>
<proteinExistence type="predicted"/>
<gene>
    <name evidence="4" type="ORF">DI556_08690</name>
</gene>
<evidence type="ECO:0000313" key="5">
    <source>
        <dbReference type="Proteomes" id="UP000249185"/>
    </source>
</evidence>
<dbReference type="EMBL" id="QFPW01000005">
    <property type="protein sequence ID" value="PZQ50134.1"/>
    <property type="molecule type" value="Genomic_DNA"/>
</dbReference>